<evidence type="ECO:0000256" key="7">
    <source>
        <dbReference type="ARBA" id="ARBA00022991"/>
    </source>
</evidence>
<dbReference type="GO" id="GO:0016020">
    <property type="term" value="C:membrane"/>
    <property type="evidence" value="ECO:0007669"/>
    <property type="project" value="UniProtKB-SubCell"/>
</dbReference>
<keyword evidence="10" id="KW-1015">Disulfide bond</keyword>
<dbReference type="EMBL" id="JANPWB010000009">
    <property type="protein sequence ID" value="KAJ1149076.1"/>
    <property type="molecule type" value="Genomic_DNA"/>
</dbReference>
<comment type="subcellular location">
    <subcellularLocation>
        <location evidence="1">Membrane</location>
        <topology evidence="1">Multi-pass membrane protein</topology>
    </subcellularLocation>
</comment>
<dbReference type="GO" id="GO:0009881">
    <property type="term" value="F:photoreceptor activity"/>
    <property type="evidence" value="ECO:0007669"/>
    <property type="project" value="UniProtKB-KW"/>
</dbReference>
<evidence type="ECO:0000256" key="4">
    <source>
        <dbReference type="ARBA" id="ARBA00022692"/>
    </source>
</evidence>
<feature type="transmembrane region" description="Helical" evidence="14">
    <location>
        <begin position="20"/>
        <end position="42"/>
    </location>
</feature>
<keyword evidence="3" id="KW-0716">Sensory transduction</keyword>
<dbReference type="Pfam" id="PF00001">
    <property type="entry name" value="7tm_1"/>
    <property type="match status" value="1"/>
</dbReference>
<dbReference type="PRINTS" id="PR00237">
    <property type="entry name" value="GPCRRHODOPSN"/>
</dbReference>
<dbReference type="Gene3D" id="1.20.1070.10">
    <property type="entry name" value="Rhodopsin 7-helix transmembrane proteins"/>
    <property type="match status" value="1"/>
</dbReference>
<dbReference type="InterPro" id="IPR027430">
    <property type="entry name" value="Retinal_BS"/>
</dbReference>
<dbReference type="FunFam" id="1.20.1070.10:FF:000219">
    <property type="entry name" value="Opsin 5-like 2"/>
    <property type="match status" value="1"/>
</dbReference>
<name>A0AAV7R8F5_PLEWA</name>
<evidence type="ECO:0000313" key="16">
    <source>
        <dbReference type="EMBL" id="KAJ1149076.1"/>
    </source>
</evidence>
<protein>
    <recommendedName>
        <fullName evidence="15">G-protein coupled receptors family 1 profile domain-containing protein</fullName>
    </recommendedName>
</protein>
<dbReference type="PANTHER" id="PTHR24240">
    <property type="entry name" value="OPSIN"/>
    <property type="match status" value="1"/>
</dbReference>
<evidence type="ECO:0000256" key="1">
    <source>
        <dbReference type="ARBA" id="ARBA00004141"/>
    </source>
</evidence>
<dbReference type="PROSITE" id="PS50262">
    <property type="entry name" value="G_PROTEIN_RECEP_F1_2"/>
    <property type="match status" value="1"/>
</dbReference>
<evidence type="ECO:0000256" key="10">
    <source>
        <dbReference type="ARBA" id="ARBA00023157"/>
    </source>
</evidence>
<comment type="caution">
    <text evidence="16">The sequence shown here is derived from an EMBL/GenBank/DDBJ whole genome shotgun (WGS) entry which is preliminary data.</text>
</comment>
<dbReference type="InterPro" id="IPR050125">
    <property type="entry name" value="GPCR_opsins"/>
</dbReference>
<dbReference type="GO" id="GO:0007601">
    <property type="term" value="P:visual perception"/>
    <property type="evidence" value="ECO:0007669"/>
    <property type="project" value="InterPro"/>
</dbReference>
<evidence type="ECO:0000256" key="3">
    <source>
        <dbReference type="ARBA" id="ARBA00022606"/>
    </source>
</evidence>
<evidence type="ECO:0000256" key="8">
    <source>
        <dbReference type="ARBA" id="ARBA00023040"/>
    </source>
</evidence>
<organism evidence="16 17">
    <name type="scientific">Pleurodeles waltl</name>
    <name type="common">Iberian ribbed newt</name>
    <dbReference type="NCBI Taxonomy" id="8319"/>
    <lineage>
        <taxon>Eukaryota</taxon>
        <taxon>Metazoa</taxon>
        <taxon>Chordata</taxon>
        <taxon>Craniata</taxon>
        <taxon>Vertebrata</taxon>
        <taxon>Euteleostomi</taxon>
        <taxon>Amphibia</taxon>
        <taxon>Batrachia</taxon>
        <taxon>Caudata</taxon>
        <taxon>Salamandroidea</taxon>
        <taxon>Salamandridae</taxon>
        <taxon>Pleurodelinae</taxon>
        <taxon>Pleurodeles</taxon>
    </lineage>
</organism>
<proteinExistence type="predicted"/>
<feature type="transmembrane region" description="Helical" evidence="14">
    <location>
        <begin position="90"/>
        <end position="112"/>
    </location>
</feature>
<feature type="transmembrane region" description="Helical" evidence="14">
    <location>
        <begin position="265"/>
        <end position="292"/>
    </location>
</feature>
<evidence type="ECO:0000256" key="12">
    <source>
        <dbReference type="ARBA" id="ARBA00023180"/>
    </source>
</evidence>
<dbReference type="InterPro" id="IPR002962">
    <property type="entry name" value="Peropsin"/>
</dbReference>
<feature type="transmembrane region" description="Helical" evidence="14">
    <location>
        <begin position="132"/>
        <end position="153"/>
    </location>
</feature>
<dbReference type="CDD" id="cd15074">
    <property type="entry name" value="7tmA_Opsin5_neuropsin"/>
    <property type="match status" value="1"/>
</dbReference>
<keyword evidence="13" id="KW-0807">Transducer</keyword>
<dbReference type="AlphaFoldDB" id="A0AAV7R8F5"/>
<feature type="transmembrane region" description="Helical" evidence="14">
    <location>
        <begin position="233"/>
        <end position="259"/>
    </location>
</feature>
<dbReference type="GO" id="GO:0004930">
    <property type="term" value="F:G protein-coupled receptor activity"/>
    <property type="evidence" value="ECO:0007669"/>
    <property type="project" value="UniProtKB-KW"/>
</dbReference>
<gene>
    <name evidence="16" type="ORF">NDU88_001894</name>
</gene>
<keyword evidence="7" id="KW-0157">Chromophore</keyword>
<dbReference type="GO" id="GO:0007602">
    <property type="term" value="P:phototransduction"/>
    <property type="evidence" value="ECO:0007669"/>
    <property type="project" value="UniProtKB-KW"/>
</dbReference>
<dbReference type="InterPro" id="IPR000276">
    <property type="entry name" value="GPCR_Rhodpsn"/>
</dbReference>
<evidence type="ECO:0000256" key="6">
    <source>
        <dbReference type="ARBA" id="ARBA00022989"/>
    </source>
</evidence>
<dbReference type="InterPro" id="IPR017452">
    <property type="entry name" value="GPCR_Rhodpsn_7TM"/>
</dbReference>
<evidence type="ECO:0000256" key="2">
    <source>
        <dbReference type="ARBA" id="ARBA00022543"/>
    </source>
</evidence>
<evidence type="ECO:0000256" key="13">
    <source>
        <dbReference type="ARBA" id="ARBA00023224"/>
    </source>
</evidence>
<keyword evidence="5" id="KW-0681">Retinal protein</keyword>
<accession>A0AAV7R8F5</accession>
<keyword evidence="2" id="KW-0600">Photoreceptor protein</keyword>
<dbReference type="PRINTS" id="PR01244">
    <property type="entry name" value="PEROPSIN"/>
</dbReference>
<keyword evidence="17" id="KW-1185">Reference proteome</keyword>
<dbReference type="PROSITE" id="PS00238">
    <property type="entry name" value="OPSIN"/>
    <property type="match status" value="1"/>
</dbReference>
<keyword evidence="9 14" id="KW-0472">Membrane</keyword>
<keyword evidence="11" id="KW-0675">Receptor</keyword>
<dbReference type="SUPFAM" id="SSF81321">
    <property type="entry name" value="Family A G protein-coupled receptor-like"/>
    <property type="match status" value="1"/>
</dbReference>
<evidence type="ECO:0000256" key="14">
    <source>
        <dbReference type="SAM" id="Phobius"/>
    </source>
</evidence>
<keyword evidence="4 14" id="KW-0812">Transmembrane</keyword>
<feature type="domain" description="G-protein coupled receptors family 1 profile" evidence="15">
    <location>
        <begin position="33"/>
        <end position="289"/>
    </location>
</feature>
<evidence type="ECO:0000259" key="15">
    <source>
        <dbReference type="PROSITE" id="PS50262"/>
    </source>
</evidence>
<evidence type="ECO:0000256" key="11">
    <source>
        <dbReference type="ARBA" id="ARBA00023170"/>
    </source>
</evidence>
<dbReference type="Proteomes" id="UP001066276">
    <property type="component" value="Chromosome 5"/>
</dbReference>
<reference evidence="16" key="1">
    <citation type="journal article" date="2022" name="bioRxiv">
        <title>Sequencing and chromosome-scale assembly of the giantPleurodeles waltlgenome.</title>
        <authorList>
            <person name="Brown T."/>
            <person name="Elewa A."/>
            <person name="Iarovenko S."/>
            <person name="Subramanian E."/>
            <person name="Araus A.J."/>
            <person name="Petzold A."/>
            <person name="Susuki M."/>
            <person name="Suzuki K.-i.T."/>
            <person name="Hayashi T."/>
            <person name="Toyoda A."/>
            <person name="Oliveira C."/>
            <person name="Osipova E."/>
            <person name="Leigh N.D."/>
            <person name="Simon A."/>
            <person name="Yun M.H."/>
        </authorList>
    </citation>
    <scope>NUCLEOTIDE SEQUENCE</scope>
    <source>
        <strain evidence="16">20211129_DDA</strain>
        <tissue evidence="16">Liver</tissue>
    </source>
</reference>
<evidence type="ECO:0000313" key="17">
    <source>
        <dbReference type="Proteomes" id="UP001066276"/>
    </source>
</evidence>
<feature type="transmembrane region" description="Helical" evidence="14">
    <location>
        <begin position="182"/>
        <end position="203"/>
    </location>
</feature>
<keyword evidence="12" id="KW-0325">Glycoprotein</keyword>
<feature type="transmembrane region" description="Helical" evidence="14">
    <location>
        <begin position="54"/>
        <end position="78"/>
    </location>
</feature>
<sequence>MEVDARYVSKLHPAVDYAAGAFLLVIGIMTVVGNLAVLATAIKRWAHLKSPELLTINLAVTDLGMAVSMYPLAIASAWSHFWIGGDASCMYYALMGFFFGVASMMTLSVMAIVRYQVTASPRSNHCKIKKSIVCVSISFIWLYSLVWAVMPLLGWGHYGPEPFGISCTIAWNESQNSVIDSSFISCMFVLCTILPAGTIVLCYSSIAWKLHKVYQGIQNCERITNSAKIERKLTLMAIFVSLGFLSSWTPYAVVSLWSIFQSNEYIPPVVALLPCLFAKASTAYNPFIYYMFSKAFRQEIKQLQCCCGWQIHFSHPENTGENPPVSVIWAGRDTVQISSAGKSNNQTATATSCTE</sequence>
<evidence type="ECO:0000256" key="9">
    <source>
        <dbReference type="ARBA" id="ARBA00023136"/>
    </source>
</evidence>
<evidence type="ECO:0000256" key="5">
    <source>
        <dbReference type="ARBA" id="ARBA00022925"/>
    </source>
</evidence>
<keyword evidence="6 14" id="KW-1133">Transmembrane helix</keyword>
<keyword evidence="8" id="KW-0297">G-protein coupled receptor</keyword>